<comment type="similarity">
    <text evidence="2 10">Belongs to the cytochrome c-type heme lyase family.</text>
</comment>
<dbReference type="GO" id="GO:0004408">
    <property type="term" value="F:holocytochrome-c synthase activity"/>
    <property type="evidence" value="ECO:0007669"/>
    <property type="project" value="UniProtKB-EC"/>
</dbReference>
<evidence type="ECO:0000256" key="6">
    <source>
        <dbReference type="ARBA" id="ARBA00023004"/>
    </source>
</evidence>
<keyword evidence="8 10" id="KW-0472">Membrane</keyword>
<dbReference type="GO" id="GO:0046872">
    <property type="term" value="F:metal ion binding"/>
    <property type="evidence" value="ECO:0007669"/>
    <property type="project" value="UniProtKB-KW"/>
</dbReference>
<accession>A0A0L0G4K8</accession>
<dbReference type="EC" id="4.4.1.17" evidence="10"/>
<protein>
    <recommendedName>
        <fullName evidence="10">Holocytochrome c-type synthase</fullName>
        <ecNumber evidence="10">4.4.1.17</ecNumber>
    </recommendedName>
</protein>
<dbReference type="STRING" id="667725.A0A0L0G4K8"/>
<dbReference type="OrthoDB" id="4243at2759"/>
<dbReference type="GeneID" id="25904444"/>
<evidence type="ECO:0000256" key="8">
    <source>
        <dbReference type="ARBA" id="ARBA00023136"/>
    </source>
</evidence>
<evidence type="ECO:0000256" key="2">
    <source>
        <dbReference type="ARBA" id="ARBA00007255"/>
    </source>
</evidence>
<keyword evidence="9 10" id="KW-0456">Lyase</keyword>
<evidence type="ECO:0000256" key="11">
    <source>
        <dbReference type="SAM" id="MobiDB-lite"/>
    </source>
</evidence>
<keyword evidence="5 10" id="KW-0999">Mitochondrion inner membrane</keyword>
<keyword evidence="3 10" id="KW-0349">Heme</keyword>
<dbReference type="Pfam" id="PF01265">
    <property type="entry name" value="Cyto_heme_lyase"/>
    <property type="match status" value="1"/>
</dbReference>
<evidence type="ECO:0000256" key="1">
    <source>
        <dbReference type="ARBA" id="ARBA00004273"/>
    </source>
</evidence>
<evidence type="ECO:0000313" key="12">
    <source>
        <dbReference type="EMBL" id="KNC83834.1"/>
    </source>
</evidence>
<comment type="catalytic activity">
    <reaction evidence="10">
        <text>holo-[cytochrome c] = apo-[cytochrome c] + heme b</text>
        <dbReference type="Rhea" id="RHEA:22648"/>
        <dbReference type="Rhea" id="RHEA-COMP:10725"/>
        <dbReference type="Rhea" id="RHEA-COMP:10726"/>
        <dbReference type="ChEBI" id="CHEBI:29950"/>
        <dbReference type="ChEBI" id="CHEBI:60344"/>
        <dbReference type="ChEBI" id="CHEBI:83739"/>
        <dbReference type="EC" id="4.4.1.17"/>
    </reaction>
</comment>
<dbReference type="PROSITE" id="PS00822">
    <property type="entry name" value="CYTO_HEME_LYASE_2"/>
    <property type="match status" value="1"/>
</dbReference>
<evidence type="ECO:0000256" key="9">
    <source>
        <dbReference type="ARBA" id="ARBA00023239"/>
    </source>
</evidence>
<evidence type="ECO:0000256" key="3">
    <source>
        <dbReference type="ARBA" id="ARBA00022617"/>
    </source>
</evidence>
<dbReference type="GO" id="GO:0005743">
    <property type="term" value="C:mitochondrial inner membrane"/>
    <property type="evidence" value="ECO:0007669"/>
    <property type="project" value="UniProtKB-SubCell"/>
</dbReference>
<evidence type="ECO:0000256" key="4">
    <source>
        <dbReference type="ARBA" id="ARBA00022723"/>
    </source>
</evidence>
<evidence type="ECO:0000256" key="7">
    <source>
        <dbReference type="ARBA" id="ARBA00023128"/>
    </source>
</evidence>
<name>A0A0L0G4K8_9EUKA</name>
<comment type="subcellular location">
    <subcellularLocation>
        <location evidence="1 10">Mitochondrion inner membrane</location>
    </subcellularLocation>
</comment>
<keyword evidence="7 10" id="KW-0496">Mitochondrion</keyword>
<sequence>MYECEALSLEQPIQCVVTIATNARRCHHCNPSINPAQTYPYIVYRTESCPVDTTASGSTDAVCPVGAPEDTTLGCKSPDPNSEELDPTNNMYKPESMQSMHPKQTEKLETERVTSTIPRVDGHKWVYPSPQMFYNAMAKKGWDPKEQDMSTVVAIHNNVNEQTWHKVMMWESLHPPPRNGPPPPAPTLKSFEGKPTTLTPKARFNTWMGKQAPFDRHDWVIERGPADGPKVEVRYVIDFYAHDPGNGMPPTTLIDARPAIDSFGSLVDRFRMRALVLRRKWGFDSPQNDSNSPGPVMNS</sequence>
<dbReference type="EMBL" id="KQ241807">
    <property type="protein sequence ID" value="KNC83834.1"/>
    <property type="molecule type" value="Genomic_DNA"/>
</dbReference>
<organism evidence="12 13">
    <name type="scientific">Sphaeroforma arctica JP610</name>
    <dbReference type="NCBI Taxonomy" id="667725"/>
    <lineage>
        <taxon>Eukaryota</taxon>
        <taxon>Ichthyosporea</taxon>
        <taxon>Ichthyophonida</taxon>
        <taxon>Sphaeroforma</taxon>
    </lineage>
</organism>
<gene>
    <name evidence="12" type="ORF">SARC_03940</name>
</gene>
<dbReference type="InterPro" id="IPR000511">
    <property type="entry name" value="Holocyt_c/c1_synthase"/>
</dbReference>
<evidence type="ECO:0000313" key="13">
    <source>
        <dbReference type="Proteomes" id="UP000054560"/>
    </source>
</evidence>
<dbReference type="PANTHER" id="PTHR12743">
    <property type="entry name" value="CYTOCHROME C1 HEME LYASE"/>
    <property type="match status" value="1"/>
</dbReference>
<feature type="compositionally biased region" description="Basic and acidic residues" evidence="11">
    <location>
        <begin position="103"/>
        <end position="112"/>
    </location>
</feature>
<dbReference type="AlphaFoldDB" id="A0A0L0G4K8"/>
<dbReference type="RefSeq" id="XP_014157736.1">
    <property type="nucleotide sequence ID" value="XM_014302261.1"/>
</dbReference>
<comment type="function">
    <text evidence="10">Lyase that catalyzes the covalent linking of the heme group to the cytochrome C apoprotein to produce the mature functional cytochrome.</text>
</comment>
<evidence type="ECO:0000256" key="5">
    <source>
        <dbReference type="ARBA" id="ARBA00022792"/>
    </source>
</evidence>
<reference evidence="12 13" key="1">
    <citation type="submission" date="2011-02" db="EMBL/GenBank/DDBJ databases">
        <title>The Genome Sequence of Sphaeroforma arctica JP610.</title>
        <authorList>
            <consortium name="The Broad Institute Genome Sequencing Platform"/>
            <person name="Russ C."/>
            <person name="Cuomo C."/>
            <person name="Young S.K."/>
            <person name="Zeng Q."/>
            <person name="Gargeya S."/>
            <person name="Alvarado L."/>
            <person name="Berlin A."/>
            <person name="Chapman S.B."/>
            <person name="Chen Z."/>
            <person name="Freedman E."/>
            <person name="Gellesch M."/>
            <person name="Goldberg J."/>
            <person name="Griggs A."/>
            <person name="Gujja S."/>
            <person name="Heilman E."/>
            <person name="Heiman D."/>
            <person name="Howarth C."/>
            <person name="Mehta T."/>
            <person name="Neiman D."/>
            <person name="Pearson M."/>
            <person name="Roberts A."/>
            <person name="Saif S."/>
            <person name="Shea T."/>
            <person name="Shenoy N."/>
            <person name="Sisk P."/>
            <person name="Stolte C."/>
            <person name="Sykes S."/>
            <person name="White J."/>
            <person name="Yandava C."/>
            <person name="Burger G."/>
            <person name="Gray M.W."/>
            <person name="Holland P.W.H."/>
            <person name="King N."/>
            <person name="Lang F.B.F."/>
            <person name="Roger A.J."/>
            <person name="Ruiz-Trillo I."/>
            <person name="Haas B."/>
            <person name="Nusbaum C."/>
            <person name="Birren B."/>
        </authorList>
    </citation>
    <scope>NUCLEOTIDE SEQUENCE [LARGE SCALE GENOMIC DNA]</scope>
    <source>
        <strain evidence="12 13">JP610</strain>
    </source>
</reference>
<proteinExistence type="inferred from homology"/>
<keyword evidence="6 10" id="KW-0408">Iron</keyword>
<dbReference type="PANTHER" id="PTHR12743:SF0">
    <property type="entry name" value="HOLOCYTOCHROME C-TYPE SYNTHASE"/>
    <property type="match status" value="1"/>
</dbReference>
<dbReference type="Proteomes" id="UP000054560">
    <property type="component" value="Unassembled WGS sequence"/>
</dbReference>
<feature type="compositionally biased region" description="Polar residues" evidence="11">
    <location>
        <begin position="87"/>
        <end position="102"/>
    </location>
</feature>
<keyword evidence="4 10" id="KW-0479">Metal-binding</keyword>
<feature type="region of interest" description="Disordered" evidence="11">
    <location>
        <begin position="75"/>
        <end position="113"/>
    </location>
</feature>
<evidence type="ECO:0000256" key="10">
    <source>
        <dbReference type="RuleBase" id="RU363130"/>
    </source>
</evidence>
<keyword evidence="13" id="KW-1185">Reference proteome</keyword>
<dbReference type="eggNOG" id="KOG3996">
    <property type="taxonomic scope" value="Eukaryota"/>
</dbReference>